<dbReference type="Pfam" id="PF23344">
    <property type="entry name" value="ZP-N"/>
    <property type="match status" value="1"/>
</dbReference>
<evidence type="ECO:0000256" key="13">
    <source>
        <dbReference type="ARBA" id="ARBA00023180"/>
    </source>
</evidence>
<keyword evidence="4 14" id="KW-1003">Cell membrane</keyword>
<dbReference type="GO" id="GO:0007339">
    <property type="term" value="P:binding of sperm to zona pellucida"/>
    <property type="evidence" value="ECO:0007669"/>
    <property type="project" value="UniProtKB-UniRule"/>
</dbReference>
<evidence type="ECO:0000256" key="14">
    <source>
        <dbReference type="RuleBase" id="RU367066"/>
    </source>
</evidence>
<dbReference type="GO" id="GO:0035805">
    <property type="term" value="C:egg coat"/>
    <property type="evidence" value="ECO:0007669"/>
    <property type="project" value="UniProtKB-SubCell"/>
</dbReference>
<dbReference type="PANTHER" id="PTHR11576:SF2">
    <property type="entry name" value="ZONA PELLUCIDA SPERM-BINDING PROTEIN 3"/>
    <property type="match status" value="1"/>
</dbReference>
<evidence type="ECO:0000256" key="8">
    <source>
        <dbReference type="ARBA" id="ARBA00022692"/>
    </source>
</evidence>
<proteinExistence type="inferred from homology"/>
<dbReference type="FunFam" id="2.60.40.4100:FF:000002">
    <property type="entry name" value="Zona pellucida sperm-binding protein 3"/>
    <property type="match status" value="1"/>
</dbReference>
<evidence type="ECO:0000256" key="9">
    <source>
        <dbReference type="ARBA" id="ARBA00022729"/>
    </source>
</evidence>
<dbReference type="STRING" id="8078.ENSFHEP00000024573"/>
<dbReference type="OrthoDB" id="8880842at2759"/>
<dbReference type="GO" id="GO:0035803">
    <property type="term" value="P:egg coat formation"/>
    <property type="evidence" value="ECO:0007669"/>
    <property type="project" value="UniProtKB-UniRule"/>
</dbReference>
<evidence type="ECO:0000259" key="15">
    <source>
        <dbReference type="PROSITE" id="PS51034"/>
    </source>
</evidence>
<comment type="PTM">
    <text evidence="14">Proteolytically cleaved before the transmembrane segment to yield the secreted ectodomain incorporated in the zona pellucida.</text>
</comment>
<evidence type="ECO:0000256" key="5">
    <source>
        <dbReference type="ARBA" id="ARBA00022525"/>
    </source>
</evidence>
<keyword evidence="12 14" id="KW-1015">Disulfide bond</keyword>
<keyword evidence="5 14" id="KW-0964">Secreted</keyword>
<comment type="subcellular location">
    <subcellularLocation>
        <location evidence="1">Secreted</location>
        <location evidence="1">Extracellular space</location>
        <location evidence="1">Extracellular matrix</location>
    </subcellularLocation>
    <subcellularLocation>
        <location evidence="14">Zona pellucida</location>
    </subcellularLocation>
    <subcellularLocation>
        <location evidence="14">Cell membrane</location>
        <topology evidence="14">Single-pass type I membrane protein</topology>
    </subcellularLocation>
</comment>
<keyword evidence="10" id="KW-1133">Transmembrane helix</keyword>
<evidence type="ECO:0000256" key="6">
    <source>
        <dbReference type="ARBA" id="ARBA00022530"/>
    </source>
</evidence>
<evidence type="ECO:0000313" key="16">
    <source>
        <dbReference type="Ensembl" id="ENSFHEP00000024573.1"/>
    </source>
</evidence>
<evidence type="ECO:0000256" key="3">
    <source>
        <dbReference type="ARBA" id="ARBA00017980"/>
    </source>
</evidence>
<keyword evidence="8" id="KW-0812">Transmembrane</keyword>
<evidence type="ECO:0000256" key="11">
    <source>
        <dbReference type="ARBA" id="ARBA00023136"/>
    </source>
</evidence>
<evidence type="ECO:0000256" key="4">
    <source>
        <dbReference type="ARBA" id="ARBA00022475"/>
    </source>
</evidence>
<keyword evidence="11" id="KW-0472">Membrane</keyword>
<dbReference type="InterPro" id="IPR055356">
    <property type="entry name" value="ZP-N"/>
</dbReference>
<feature type="chain" id="PRO_5025717181" description="Zona pellucida sperm-binding protein 3" evidence="14">
    <location>
        <begin position="24"/>
        <end position="366"/>
    </location>
</feature>
<dbReference type="PROSITE" id="PS51034">
    <property type="entry name" value="ZP_2"/>
    <property type="match status" value="1"/>
</dbReference>
<keyword evidence="6 14" id="KW-0272">Extracellular matrix</keyword>
<dbReference type="Gene3D" id="2.60.40.4100">
    <property type="entry name" value="Zona pellucida, ZP-C domain"/>
    <property type="match status" value="1"/>
</dbReference>
<reference evidence="16" key="2">
    <citation type="submission" date="2025-09" db="UniProtKB">
        <authorList>
            <consortium name="Ensembl"/>
        </authorList>
    </citation>
    <scope>IDENTIFICATION</scope>
</reference>
<evidence type="ECO:0000256" key="1">
    <source>
        <dbReference type="ARBA" id="ARBA00004498"/>
    </source>
</evidence>
<reference evidence="16" key="1">
    <citation type="submission" date="2025-08" db="UniProtKB">
        <authorList>
            <consortium name="Ensembl"/>
        </authorList>
    </citation>
    <scope>IDENTIFICATION</scope>
</reference>
<dbReference type="InterPro" id="IPR042235">
    <property type="entry name" value="ZP-C_dom"/>
</dbReference>
<keyword evidence="9 14" id="KW-0732">Signal</keyword>
<dbReference type="SMART" id="SM00241">
    <property type="entry name" value="ZP"/>
    <property type="match status" value="1"/>
</dbReference>
<evidence type="ECO:0000256" key="2">
    <source>
        <dbReference type="ARBA" id="ARBA00006735"/>
    </source>
</evidence>
<keyword evidence="7 14" id="KW-0165">Cleavage on pair of basic residues</keyword>
<evidence type="ECO:0000256" key="12">
    <source>
        <dbReference type="ARBA" id="ARBA00023157"/>
    </source>
</evidence>
<evidence type="ECO:0000256" key="10">
    <source>
        <dbReference type="ARBA" id="ARBA00022989"/>
    </source>
</evidence>
<dbReference type="Gene3D" id="2.60.40.3210">
    <property type="entry name" value="Zona pellucida, ZP-N domain"/>
    <property type="match status" value="1"/>
</dbReference>
<dbReference type="Ensembl" id="ENSFHET00000007444.1">
    <property type="protein sequence ID" value="ENSFHEP00000024573.1"/>
    <property type="gene ID" value="ENSFHEG00000006232.1"/>
</dbReference>
<dbReference type="AlphaFoldDB" id="A0A3Q2QBQ2"/>
<dbReference type="PRINTS" id="PR00023">
    <property type="entry name" value="ZPELLUCIDA"/>
</dbReference>
<dbReference type="GO" id="GO:2000344">
    <property type="term" value="P:positive regulation of acrosome reaction"/>
    <property type="evidence" value="ECO:0007669"/>
    <property type="project" value="UniProtKB-UniRule"/>
</dbReference>
<feature type="signal peptide" evidence="14">
    <location>
        <begin position="1"/>
        <end position="23"/>
    </location>
</feature>
<comment type="similarity">
    <text evidence="2 14">Belongs to the ZP domain family. ZPC subfamily.</text>
</comment>
<dbReference type="PANTHER" id="PTHR11576">
    <property type="entry name" value="ZONA PELLUCIDA SPERM-BINDING PROTEIN 3"/>
    <property type="match status" value="1"/>
</dbReference>
<keyword evidence="13" id="KW-0325">Glycoprotein</keyword>
<accession>A0A3Q2QBQ2</accession>
<evidence type="ECO:0000256" key="7">
    <source>
        <dbReference type="ARBA" id="ARBA00022685"/>
    </source>
</evidence>
<protein>
    <recommendedName>
        <fullName evidence="3 14">Zona pellucida sperm-binding protein 3</fullName>
    </recommendedName>
</protein>
<feature type="domain" description="ZP" evidence="15">
    <location>
        <begin position="62"/>
        <end position="325"/>
    </location>
</feature>
<comment type="function">
    <text evidence="14">Component of the zona pellucida, an extracellular matrix surrounding oocytes which mediates sperm binding, induction of the acrosome reaction and prevents post-fertilization polyspermy. The zona pellucida is composed of 3 to 4 glycoproteins, ZP1, ZP2, ZP3, and ZP4. ZP3 is essential for sperm binding and zona matrix formation.</text>
</comment>
<dbReference type="Proteomes" id="UP000265000">
    <property type="component" value="Unplaced"/>
</dbReference>
<dbReference type="FunFam" id="2.60.40.3210:FF:000001">
    <property type="entry name" value="Zona pellucida sperm-binding protein 3"/>
    <property type="match status" value="1"/>
</dbReference>
<dbReference type="InterPro" id="IPR055355">
    <property type="entry name" value="ZP-C"/>
</dbReference>
<dbReference type="InterPro" id="IPR001507">
    <property type="entry name" value="ZP_dom"/>
</dbReference>
<organism evidence="16 17">
    <name type="scientific">Fundulus heteroclitus</name>
    <name type="common">Killifish</name>
    <name type="synonym">Mummichog</name>
    <dbReference type="NCBI Taxonomy" id="8078"/>
    <lineage>
        <taxon>Eukaryota</taxon>
        <taxon>Metazoa</taxon>
        <taxon>Chordata</taxon>
        <taxon>Craniata</taxon>
        <taxon>Vertebrata</taxon>
        <taxon>Euteleostomi</taxon>
        <taxon>Actinopterygii</taxon>
        <taxon>Neopterygii</taxon>
        <taxon>Teleostei</taxon>
        <taxon>Neoteleostei</taxon>
        <taxon>Acanthomorphata</taxon>
        <taxon>Ovalentaria</taxon>
        <taxon>Atherinomorphae</taxon>
        <taxon>Cyprinodontiformes</taxon>
        <taxon>Fundulidae</taxon>
        <taxon>Fundulus</taxon>
    </lineage>
</organism>
<dbReference type="Pfam" id="PF00100">
    <property type="entry name" value="Zona_pellucida"/>
    <property type="match status" value="1"/>
</dbReference>
<dbReference type="GO" id="GO:0035804">
    <property type="term" value="F:structural constituent of egg coat"/>
    <property type="evidence" value="ECO:0007669"/>
    <property type="project" value="UniProtKB-UniRule"/>
</dbReference>
<comment type="domain">
    <text evidence="14">The ZP domain is involved in the polymerization of the ZP proteins to form the zona pellucida.</text>
</comment>
<dbReference type="GeneID" id="105933494"/>
<dbReference type="GO" id="GO:0032190">
    <property type="term" value="F:acrosin binding"/>
    <property type="evidence" value="ECO:0007669"/>
    <property type="project" value="TreeGrafter"/>
</dbReference>
<dbReference type="InterPro" id="IPR048290">
    <property type="entry name" value="ZP_chr"/>
</dbReference>
<sequence length="366" mass="40536">MGFPDHPVSLVLLISLVFGVSDAIRLLKEGPMIDAEGREYKMVNLGDHSPPMHSGRPTVRVECTEVSMILFIKADFYNNGRLVSPQDLFLGDATYSKGKQCQAVDAGDGEYVIEADLQECGSKLTISEDDLVYSNNLILSPPVGSLGITRVAEAIVPVSCHYKRTHTVSSTVQKEPLTFSVLSKFPLGSSPISLKLKTDDWLGEEYSNTFFLGDPVHLEASYTGPDKRKLFIDICVATLSPDSTSVPRYCFIDNHGCFVDAKDGGLNSFFLPRLKPSSLRFQLDVFLFQNDLRNTIYLTCEIKATRQLWNSSPTSKVCNYMHSSWKNVDGTDGVCQCCKGVCRNQQPQDEICDTLTLGPLIIIPRK</sequence>
<keyword evidence="17" id="KW-1185">Reference proteome</keyword>
<dbReference type="GeneTree" id="ENSGT01030000234567"/>
<dbReference type="GO" id="GO:0005886">
    <property type="term" value="C:plasma membrane"/>
    <property type="evidence" value="ECO:0007669"/>
    <property type="project" value="UniProtKB-SubCell"/>
</dbReference>
<evidence type="ECO:0000313" key="17">
    <source>
        <dbReference type="Proteomes" id="UP000265000"/>
    </source>
</evidence>
<name>A0A3Q2QBQ2_FUNHE</name>